<protein>
    <submittedName>
        <fullName evidence="3">Os02g0123450 protein</fullName>
    </submittedName>
</protein>
<keyword evidence="2" id="KW-1133">Transmembrane helix</keyword>
<dbReference type="Proteomes" id="UP000059680">
    <property type="component" value="Chromosome 2"/>
</dbReference>
<feature type="region of interest" description="Disordered" evidence="1">
    <location>
        <begin position="1"/>
        <end position="29"/>
    </location>
</feature>
<keyword evidence="2" id="KW-0472">Membrane</keyword>
<keyword evidence="4" id="KW-1185">Reference proteome</keyword>
<feature type="compositionally biased region" description="Basic and acidic residues" evidence="1">
    <location>
        <begin position="58"/>
        <end position="70"/>
    </location>
</feature>
<evidence type="ECO:0000313" key="3">
    <source>
        <dbReference type="EMBL" id="BAS76735.1"/>
    </source>
</evidence>
<reference evidence="3 4" key="2">
    <citation type="journal article" date="2013" name="Plant Cell Physiol.">
        <title>Rice Annotation Project Database (RAP-DB): an integrative and interactive database for rice genomics.</title>
        <authorList>
            <person name="Sakai H."/>
            <person name="Lee S.S."/>
            <person name="Tanaka T."/>
            <person name="Numa H."/>
            <person name="Kim J."/>
            <person name="Kawahara Y."/>
            <person name="Wakimoto H."/>
            <person name="Yang C.C."/>
            <person name="Iwamoto M."/>
            <person name="Abe T."/>
            <person name="Yamada Y."/>
            <person name="Muto A."/>
            <person name="Inokuchi H."/>
            <person name="Ikemura T."/>
            <person name="Matsumoto T."/>
            <person name="Sasaki T."/>
            <person name="Itoh T."/>
        </authorList>
    </citation>
    <scope>NUCLEOTIDE SEQUENCE [LARGE SCALE GENOMIC DNA]</scope>
    <source>
        <strain evidence="4">cv. Nipponbare</strain>
    </source>
</reference>
<evidence type="ECO:0000256" key="2">
    <source>
        <dbReference type="SAM" id="Phobius"/>
    </source>
</evidence>
<dbReference type="EMBL" id="AP014958">
    <property type="protein sequence ID" value="BAS76735.1"/>
    <property type="molecule type" value="Genomic_DNA"/>
</dbReference>
<evidence type="ECO:0000256" key="1">
    <source>
        <dbReference type="SAM" id="MobiDB-lite"/>
    </source>
</evidence>
<evidence type="ECO:0000313" key="4">
    <source>
        <dbReference type="Proteomes" id="UP000059680"/>
    </source>
</evidence>
<dbReference type="InParanoid" id="A0A0P0VEC2"/>
<name>A0A0P0VEC2_ORYSJ</name>
<feature type="transmembrane region" description="Helical" evidence="2">
    <location>
        <begin position="158"/>
        <end position="181"/>
    </location>
</feature>
<dbReference type="Gramene" id="Os02t0123450-00">
    <property type="protein sequence ID" value="Os02t0123450-00"/>
    <property type="gene ID" value="Os02g0123450"/>
</dbReference>
<feature type="compositionally biased region" description="Polar residues" evidence="1">
    <location>
        <begin position="1"/>
        <end position="12"/>
    </location>
</feature>
<keyword evidence="2" id="KW-0812">Transmembrane</keyword>
<dbReference type="FunCoup" id="A0A0P0VEC2">
    <property type="interactions" value="1"/>
</dbReference>
<feature type="region of interest" description="Disordered" evidence="1">
    <location>
        <begin position="50"/>
        <end position="104"/>
    </location>
</feature>
<reference evidence="3 4" key="3">
    <citation type="journal article" date="2013" name="Rice">
        <title>Improvement of the Oryza sativa Nipponbare reference genome using next generation sequence and optical map data.</title>
        <authorList>
            <person name="Kawahara Y."/>
            <person name="de la Bastide M."/>
            <person name="Hamilton J.P."/>
            <person name="Kanamori H."/>
            <person name="McCombie W.R."/>
            <person name="Ouyang S."/>
            <person name="Schwartz D.C."/>
            <person name="Tanaka T."/>
            <person name="Wu J."/>
            <person name="Zhou S."/>
            <person name="Childs K.L."/>
            <person name="Davidson R.M."/>
            <person name="Lin H."/>
            <person name="Quesada-Ocampo L."/>
            <person name="Vaillancourt B."/>
            <person name="Sakai H."/>
            <person name="Lee S.S."/>
            <person name="Kim J."/>
            <person name="Numa H."/>
            <person name="Itoh T."/>
            <person name="Buell C.R."/>
            <person name="Matsumoto T."/>
        </authorList>
    </citation>
    <scope>NUCLEOTIDE SEQUENCE [LARGE SCALE GENOMIC DNA]</scope>
    <source>
        <strain evidence="4">cv. Nipponbare</strain>
    </source>
</reference>
<proteinExistence type="predicted"/>
<gene>
    <name evidence="3" type="ordered locus">Os02g0123450</name>
    <name evidence="3" type="ORF">OSNPB_020123450</name>
</gene>
<accession>A0A0P0VEC2</accession>
<organism evidence="3 4">
    <name type="scientific">Oryza sativa subsp. japonica</name>
    <name type="common">Rice</name>
    <dbReference type="NCBI Taxonomy" id="39947"/>
    <lineage>
        <taxon>Eukaryota</taxon>
        <taxon>Viridiplantae</taxon>
        <taxon>Streptophyta</taxon>
        <taxon>Embryophyta</taxon>
        <taxon>Tracheophyta</taxon>
        <taxon>Spermatophyta</taxon>
        <taxon>Magnoliopsida</taxon>
        <taxon>Liliopsida</taxon>
        <taxon>Poales</taxon>
        <taxon>Poaceae</taxon>
        <taxon>BOP clade</taxon>
        <taxon>Oryzoideae</taxon>
        <taxon>Oryzeae</taxon>
        <taxon>Oryzinae</taxon>
        <taxon>Oryza</taxon>
        <taxon>Oryza sativa</taxon>
    </lineage>
</organism>
<dbReference type="PaxDb" id="39947-A0A0P0VEC2"/>
<dbReference type="AlphaFoldDB" id="A0A0P0VEC2"/>
<reference evidence="4" key="1">
    <citation type="journal article" date="2005" name="Nature">
        <title>The map-based sequence of the rice genome.</title>
        <authorList>
            <consortium name="International rice genome sequencing project (IRGSP)"/>
            <person name="Matsumoto T."/>
            <person name="Wu J."/>
            <person name="Kanamori H."/>
            <person name="Katayose Y."/>
            <person name="Fujisawa M."/>
            <person name="Namiki N."/>
            <person name="Mizuno H."/>
            <person name="Yamamoto K."/>
            <person name="Antonio B.A."/>
            <person name="Baba T."/>
            <person name="Sakata K."/>
            <person name="Nagamura Y."/>
            <person name="Aoki H."/>
            <person name="Arikawa K."/>
            <person name="Arita K."/>
            <person name="Bito T."/>
            <person name="Chiden Y."/>
            <person name="Fujitsuka N."/>
            <person name="Fukunaka R."/>
            <person name="Hamada M."/>
            <person name="Harada C."/>
            <person name="Hayashi A."/>
            <person name="Hijishita S."/>
            <person name="Honda M."/>
            <person name="Hosokawa S."/>
            <person name="Ichikawa Y."/>
            <person name="Idonuma A."/>
            <person name="Iijima M."/>
            <person name="Ikeda M."/>
            <person name="Ikeno M."/>
            <person name="Ito K."/>
            <person name="Ito S."/>
            <person name="Ito T."/>
            <person name="Ito Y."/>
            <person name="Ito Y."/>
            <person name="Iwabuchi A."/>
            <person name="Kamiya K."/>
            <person name="Karasawa W."/>
            <person name="Kurita K."/>
            <person name="Katagiri S."/>
            <person name="Kikuta A."/>
            <person name="Kobayashi H."/>
            <person name="Kobayashi N."/>
            <person name="Machita K."/>
            <person name="Maehara T."/>
            <person name="Masukawa M."/>
            <person name="Mizubayashi T."/>
            <person name="Mukai Y."/>
            <person name="Nagasaki H."/>
            <person name="Nagata Y."/>
            <person name="Naito S."/>
            <person name="Nakashima M."/>
            <person name="Nakama Y."/>
            <person name="Nakamichi Y."/>
            <person name="Nakamura M."/>
            <person name="Meguro A."/>
            <person name="Negishi M."/>
            <person name="Ohta I."/>
            <person name="Ohta T."/>
            <person name="Okamoto M."/>
            <person name="Ono N."/>
            <person name="Saji S."/>
            <person name="Sakaguchi M."/>
            <person name="Sakai K."/>
            <person name="Shibata M."/>
            <person name="Shimokawa T."/>
            <person name="Song J."/>
            <person name="Takazaki Y."/>
            <person name="Terasawa K."/>
            <person name="Tsugane M."/>
            <person name="Tsuji K."/>
            <person name="Ueda S."/>
            <person name="Waki K."/>
            <person name="Yamagata H."/>
            <person name="Yamamoto M."/>
            <person name="Yamamoto S."/>
            <person name="Yamane H."/>
            <person name="Yoshiki S."/>
            <person name="Yoshihara R."/>
            <person name="Yukawa K."/>
            <person name="Zhong H."/>
            <person name="Yano M."/>
            <person name="Yuan Q."/>
            <person name="Ouyang S."/>
            <person name="Liu J."/>
            <person name="Jones K.M."/>
            <person name="Gansberger K."/>
            <person name="Moffat K."/>
            <person name="Hill J."/>
            <person name="Bera J."/>
            <person name="Fadrosh D."/>
            <person name="Jin S."/>
            <person name="Johri S."/>
            <person name="Kim M."/>
            <person name="Overton L."/>
            <person name="Reardon M."/>
            <person name="Tsitrin T."/>
            <person name="Vuong H."/>
            <person name="Weaver B."/>
            <person name="Ciecko A."/>
            <person name="Tallon L."/>
            <person name="Jackson J."/>
            <person name="Pai G."/>
            <person name="Aken S.V."/>
            <person name="Utterback T."/>
            <person name="Reidmuller S."/>
            <person name="Feldblyum T."/>
            <person name="Hsiao J."/>
            <person name="Zismann V."/>
            <person name="Iobst S."/>
            <person name="de Vazeille A.R."/>
            <person name="Buell C.R."/>
            <person name="Ying K."/>
            <person name="Li Y."/>
            <person name="Lu T."/>
            <person name="Huang Y."/>
            <person name="Zhao Q."/>
            <person name="Feng Q."/>
            <person name="Zhang L."/>
            <person name="Zhu J."/>
            <person name="Weng Q."/>
            <person name="Mu J."/>
            <person name="Lu Y."/>
            <person name="Fan D."/>
            <person name="Liu Y."/>
            <person name="Guan J."/>
            <person name="Zhang Y."/>
            <person name="Yu S."/>
            <person name="Liu X."/>
            <person name="Zhang Y."/>
            <person name="Hong G."/>
            <person name="Han B."/>
            <person name="Choisne N."/>
            <person name="Demange N."/>
            <person name="Orjeda G."/>
            <person name="Samain S."/>
            <person name="Cattolico L."/>
            <person name="Pelletier E."/>
            <person name="Couloux A."/>
            <person name="Segurens B."/>
            <person name="Wincker P."/>
            <person name="D'Hont A."/>
            <person name="Scarpelli C."/>
            <person name="Weissenbach J."/>
            <person name="Salanoubat M."/>
            <person name="Quetier F."/>
            <person name="Yu Y."/>
            <person name="Kim H.R."/>
            <person name="Rambo T."/>
            <person name="Currie J."/>
            <person name="Collura K."/>
            <person name="Luo M."/>
            <person name="Yang T."/>
            <person name="Ammiraju J.S.S."/>
            <person name="Engler F."/>
            <person name="Soderlund C."/>
            <person name="Wing R.A."/>
            <person name="Palmer L.E."/>
            <person name="de la Bastide M."/>
            <person name="Spiegel L."/>
            <person name="Nascimento L."/>
            <person name="Zutavern T."/>
            <person name="O'Shaughnessy A."/>
            <person name="Dike S."/>
            <person name="Dedhia N."/>
            <person name="Preston R."/>
            <person name="Balija V."/>
            <person name="McCombie W.R."/>
            <person name="Chow T."/>
            <person name="Chen H."/>
            <person name="Chung M."/>
            <person name="Chen C."/>
            <person name="Shaw J."/>
            <person name="Wu H."/>
            <person name="Hsiao K."/>
            <person name="Chao Y."/>
            <person name="Chu M."/>
            <person name="Cheng C."/>
            <person name="Hour A."/>
            <person name="Lee P."/>
            <person name="Lin S."/>
            <person name="Lin Y."/>
            <person name="Liou J."/>
            <person name="Liu S."/>
            <person name="Hsing Y."/>
            <person name="Raghuvanshi S."/>
            <person name="Mohanty A."/>
            <person name="Bharti A.K."/>
            <person name="Gaur A."/>
            <person name="Gupta V."/>
            <person name="Kumar D."/>
            <person name="Ravi V."/>
            <person name="Vij S."/>
            <person name="Kapur A."/>
            <person name="Khurana P."/>
            <person name="Khurana P."/>
            <person name="Khurana J.P."/>
            <person name="Tyagi A.K."/>
            <person name="Gaikwad K."/>
            <person name="Singh A."/>
            <person name="Dalal V."/>
            <person name="Srivastava S."/>
            <person name="Dixit A."/>
            <person name="Pal A.K."/>
            <person name="Ghazi I.A."/>
            <person name="Yadav M."/>
            <person name="Pandit A."/>
            <person name="Bhargava A."/>
            <person name="Sureshbabu K."/>
            <person name="Batra K."/>
            <person name="Sharma T.R."/>
            <person name="Mohapatra T."/>
            <person name="Singh N.K."/>
            <person name="Messing J."/>
            <person name="Nelson A.B."/>
            <person name="Fuks G."/>
            <person name="Kavchok S."/>
            <person name="Keizer G."/>
            <person name="Linton E."/>
            <person name="Llaca V."/>
            <person name="Song R."/>
            <person name="Tanyolac B."/>
            <person name="Young S."/>
            <person name="Ho-Il K."/>
            <person name="Hahn J.H."/>
            <person name="Sangsakoo G."/>
            <person name="Vanavichit A."/>
            <person name="de Mattos Luiz.A.T."/>
            <person name="Zimmer P.D."/>
            <person name="Malone G."/>
            <person name="Dellagostin O."/>
            <person name="de Oliveira A.C."/>
            <person name="Bevan M."/>
            <person name="Bancroft I."/>
            <person name="Minx P."/>
            <person name="Cordum H."/>
            <person name="Wilson R."/>
            <person name="Cheng Z."/>
            <person name="Jin W."/>
            <person name="Jiang J."/>
            <person name="Leong S.A."/>
            <person name="Iwama H."/>
            <person name="Gojobori T."/>
            <person name="Itoh T."/>
            <person name="Niimura Y."/>
            <person name="Fujii Y."/>
            <person name="Habara T."/>
            <person name="Sakai H."/>
            <person name="Sato Y."/>
            <person name="Wilson G."/>
            <person name="Kumar K."/>
            <person name="McCouch S."/>
            <person name="Juretic N."/>
            <person name="Hoen D."/>
            <person name="Wright S."/>
            <person name="Bruskiewich R."/>
            <person name="Bureau T."/>
            <person name="Miyao A."/>
            <person name="Hirochika H."/>
            <person name="Nishikawa T."/>
            <person name="Kadowaki K."/>
            <person name="Sugiura M."/>
            <person name="Burr B."/>
            <person name="Sasaki T."/>
        </authorList>
    </citation>
    <scope>NUCLEOTIDE SEQUENCE [LARGE SCALE GENOMIC DNA]</scope>
    <source>
        <strain evidence="4">cv. Nipponbare</strain>
    </source>
</reference>
<feature type="compositionally biased region" description="Low complexity" evidence="1">
    <location>
        <begin position="84"/>
        <end position="96"/>
    </location>
</feature>
<sequence>MSSRMRATATTGSLSWPSPDSPPPPPRFSAAVLPELAWLERLLALLEEASAPRRRRRGETGREAGRDGGRRCGLVASSGETRRGWSGSSGRRSATWAEERRSERRWRWRVSRAARASAAAGEVGLRRCDHAERMVVGAGGRGGDGGAKVPDSRRSARATAAAGGGVAMAGLGIGLEFWGLIERS</sequence>